<keyword evidence="2" id="KW-0285">Flavoprotein</keyword>
<accession>A0A6S7DPK4</accession>
<protein>
    <submittedName>
        <fullName evidence="7">3-oxosteroid 1-dehydrogenase</fullName>
        <ecNumber evidence="7">1.3.99.4</ecNumber>
    </submittedName>
</protein>
<dbReference type="EC" id="1.3.99.4" evidence="7"/>
<dbReference type="PANTHER" id="PTHR43400:SF10">
    <property type="entry name" value="3-OXOSTEROID 1-DEHYDROGENASE"/>
    <property type="match status" value="1"/>
</dbReference>
<evidence type="ECO:0000313" key="8">
    <source>
        <dbReference type="Proteomes" id="UP000494117"/>
    </source>
</evidence>
<dbReference type="EMBL" id="CADILG010000002">
    <property type="protein sequence ID" value="CAB3827828.1"/>
    <property type="molecule type" value="Genomic_DNA"/>
</dbReference>
<dbReference type="Gene3D" id="3.50.50.60">
    <property type="entry name" value="FAD/NAD(P)-binding domain"/>
    <property type="match status" value="2"/>
</dbReference>
<dbReference type="RefSeq" id="WP_281372243.1">
    <property type="nucleotide sequence ID" value="NZ_CADILG010000002.1"/>
</dbReference>
<dbReference type="GO" id="GO:0008202">
    <property type="term" value="P:steroid metabolic process"/>
    <property type="evidence" value="ECO:0007669"/>
    <property type="project" value="UniProtKB-ARBA"/>
</dbReference>
<feature type="region of interest" description="Disordered" evidence="5">
    <location>
        <begin position="602"/>
        <end position="628"/>
    </location>
</feature>
<dbReference type="AlphaFoldDB" id="A0A6S7DPK4"/>
<organism evidence="7 8">
    <name type="scientific">Achromobacter anxifer</name>
    <dbReference type="NCBI Taxonomy" id="1287737"/>
    <lineage>
        <taxon>Bacteria</taxon>
        <taxon>Pseudomonadati</taxon>
        <taxon>Pseudomonadota</taxon>
        <taxon>Betaproteobacteria</taxon>
        <taxon>Burkholderiales</taxon>
        <taxon>Alcaligenaceae</taxon>
        <taxon>Achromobacter</taxon>
    </lineage>
</organism>
<evidence type="ECO:0000256" key="4">
    <source>
        <dbReference type="ARBA" id="ARBA00023002"/>
    </source>
</evidence>
<comment type="cofactor">
    <cofactor evidence="1">
        <name>FAD</name>
        <dbReference type="ChEBI" id="CHEBI:57692"/>
    </cofactor>
</comment>
<dbReference type="InterPro" id="IPR027477">
    <property type="entry name" value="Succ_DH/fumarate_Rdtase_cat_sf"/>
</dbReference>
<dbReference type="PRINTS" id="PR00411">
    <property type="entry name" value="PNDRDTASEI"/>
</dbReference>
<evidence type="ECO:0000256" key="3">
    <source>
        <dbReference type="ARBA" id="ARBA00022827"/>
    </source>
</evidence>
<feature type="compositionally biased region" description="Low complexity" evidence="5">
    <location>
        <begin position="602"/>
        <end position="611"/>
    </location>
</feature>
<keyword evidence="8" id="KW-1185">Reference proteome</keyword>
<keyword evidence="3" id="KW-0274">FAD</keyword>
<evidence type="ECO:0000256" key="5">
    <source>
        <dbReference type="SAM" id="MobiDB-lite"/>
    </source>
</evidence>
<dbReference type="NCBIfam" id="NF004789">
    <property type="entry name" value="PRK06134.1"/>
    <property type="match status" value="1"/>
</dbReference>
<dbReference type="Pfam" id="PF00890">
    <property type="entry name" value="FAD_binding_2"/>
    <property type="match status" value="1"/>
</dbReference>
<dbReference type="SUPFAM" id="SSF51905">
    <property type="entry name" value="FAD/NAD(P)-binding domain"/>
    <property type="match status" value="1"/>
</dbReference>
<proteinExistence type="predicted"/>
<dbReference type="InterPro" id="IPR050315">
    <property type="entry name" value="FAD-oxidoreductase_2"/>
</dbReference>
<evidence type="ECO:0000313" key="7">
    <source>
        <dbReference type="EMBL" id="CAB3827828.1"/>
    </source>
</evidence>
<sequence length="628" mass="65412">MEDSRQYDCDVLVVGSGASGMAAAITAASAGLKVLIIEKEPRFGGSTARSGGWLWIPGTSLAKVQGIHETPDEGRAYLRHEAGDSYNAERVDAFLEHGPRAVDFFTSNTEVQFDMPLVFPDYHAEAPGGKQGGRSMVARPYDGRKLGSHVRDLAPALPELTVFGMMLGSGKEIVHFMRATRSLASAWYVAKRLTRHFLDVAKHGRGMTLTNGNALAGRLAASAFKLGVPLWLNAPAKSLIIEDGAVRGAVVQRDGATVRVRAARAVVLASGGFPYDIERRKQLYAHAPNGTEHYSPSPTGNAGDGLRLAESAGGQVNTALPNAAAWVPVSVVTRKDGSPGYMPHFIDRAKPGVIAVTRNGRRFTNEGSSYHDFVQEMVRACEGQGETCAWLICDHKTLRKYGLGSVAPFPLPIKRYLDTGYLTRGASVAELAQKTGIDAGSLRQTVEAYNREAALGRDPQFGKGSKAYNRYQGDALHGPNPCVAPIVKGPYYAIKVMIGDIGTFAGLKVDGEGRVLSEEGQVVAGLYAVGNDACSIMGGNYPGAGITLGPALTFGYIAGQSIAATGKAAAGTSASGIPASGVPASGIPASGVQASDASASGAFASGASASGKPTSDMPATDASAQAAA</sequence>
<keyword evidence="4 7" id="KW-0560">Oxidoreductase</keyword>
<evidence type="ECO:0000256" key="1">
    <source>
        <dbReference type="ARBA" id="ARBA00001974"/>
    </source>
</evidence>
<evidence type="ECO:0000259" key="6">
    <source>
        <dbReference type="Pfam" id="PF00890"/>
    </source>
</evidence>
<feature type="domain" description="FAD-dependent oxidoreductase 2 FAD-binding" evidence="6">
    <location>
        <begin position="10"/>
        <end position="548"/>
    </location>
</feature>
<evidence type="ECO:0000256" key="2">
    <source>
        <dbReference type="ARBA" id="ARBA00022630"/>
    </source>
</evidence>
<dbReference type="PANTHER" id="PTHR43400">
    <property type="entry name" value="FUMARATE REDUCTASE"/>
    <property type="match status" value="1"/>
</dbReference>
<reference evidence="7 8" key="1">
    <citation type="submission" date="2020-04" db="EMBL/GenBank/DDBJ databases">
        <authorList>
            <person name="De Canck E."/>
        </authorList>
    </citation>
    <scope>NUCLEOTIDE SEQUENCE [LARGE SCALE GENOMIC DNA]</scope>
    <source>
        <strain evidence="7 8">LMG 26858</strain>
    </source>
</reference>
<gene>
    <name evidence="7" type="primary">kstD_1</name>
    <name evidence="7" type="ORF">LMG26858_00536</name>
</gene>
<dbReference type="GO" id="GO:0047571">
    <property type="term" value="F:3-oxosteroid 1-dehydrogenase activity"/>
    <property type="evidence" value="ECO:0007669"/>
    <property type="project" value="UniProtKB-EC"/>
</dbReference>
<dbReference type="InterPro" id="IPR003953">
    <property type="entry name" value="FAD-dep_OxRdtase_2_FAD-bd"/>
</dbReference>
<name>A0A6S7DPK4_9BURK</name>
<dbReference type="SUPFAM" id="SSF56425">
    <property type="entry name" value="Succinate dehydrogenase/fumarate reductase flavoprotein, catalytic domain"/>
    <property type="match status" value="1"/>
</dbReference>
<dbReference type="Proteomes" id="UP000494117">
    <property type="component" value="Unassembled WGS sequence"/>
</dbReference>
<dbReference type="InterPro" id="IPR036188">
    <property type="entry name" value="FAD/NAD-bd_sf"/>
</dbReference>